<protein>
    <submittedName>
        <fullName evidence="13">Uncharacterized protein</fullName>
    </submittedName>
</protein>
<comment type="function">
    <text evidence="12">Cell surface proteoglycan.</text>
</comment>
<evidence type="ECO:0000313" key="14">
    <source>
        <dbReference type="Proteomes" id="UP001266305"/>
    </source>
</evidence>
<comment type="similarity">
    <text evidence="2 11">Belongs to the glypican family.</text>
</comment>
<evidence type="ECO:0000256" key="1">
    <source>
        <dbReference type="ARBA" id="ARBA00004609"/>
    </source>
</evidence>
<dbReference type="Pfam" id="PF01153">
    <property type="entry name" value="Glypican"/>
    <property type="match status" value="1"/>
</dbReference>
<name>A0ABQ9TGI9_SAGOE</name>
<evidence type="ECO:0000256" key="9">
    <source>
        <dbReference type="ARBA" id="ARBA00023207"/>
    </source>
</evidence>
<dbReference type="Proteomes" id="UP001266305">
    <property type="component" value="Unassembled WGS sequence"/>
</dbReference>
<evidence type="ECO:0000256" key="4">
    <source>
        <dbReference type="ARBA" id="ARBA00022622"/>
    </source>
</evidence>
<evidence type="ECO:0000256" key="11">
    <source>
        <dbReference type="RuleBase" id="RU003518"/>
    </source>
</evidence>
<keyword evidence="3" id="KW-1003">Cell membrane</keyword>
<comment type="subcellular location">
    <subcellularLocation>
        <location evidence="1 12">Cell membrane</location>
        <topology evidence="1 12">Lipid-anchor</topology>
        <topology evidence="1 12">GPI-anchor</topology>
    </subcellularLocation>
</comment>
<evidence type="ECO:0000256" key="5">
    <source>
        <dbReference type="ARBA" id="ARBA00022729"/>
    </source>
</evidence>
<keyword evidence="7 12" id="KW-0472">Membrane</keyword>
<evidence type="ECO:0000256" key="6">
    <source>
        <dbReference type="ARBA" id="ARBA00022974"/>
    </source>
</evidence>
<proteinExistence type="inferred from homology"/>
<evidence type="ECO:0000256" key="10">
    <source>
        <dbReference type="ARBA" id="ARBA00023288"/>
    </source>
</evidence>
<organism evidence="13 14">
    <name type="scientific">Saguinus oedipus</name>
    <name type="common">Cotton-top tamarin</name>
    <name type="synonym">Oedipomidas oedipus</name>
    <dbReference type="NCBI Taxonomy" id="9490"/>
    <lineage>
        <taxon>Eukaryota</taxon>
        <taxon>Metazoa</taxon>
        <taxon>Chordata</taxon>
        <taxon>Craniata</taxon>
        <taxon>Vertebrata</taxon>
        <taxon>Euteleostomi</taxon>
        <taxon>Mammalia</taxon>
        <taxon>Eutheria</taxon>
        <taxon>Euarchontoglires</taxon>
        <taxon>Primates</taxon>
        <taxon>Haplorrhini</taxon>
        <taxon>Platyrrhini</taxon>
        <taxon>Cebidae</taxon>
        <taxon>Callitrichinae</taxon>
        <taxon>Saguinus</taxon>
    </lineage>
</organism>
<keyword evidence="8" id="KW-0325">Glycoprotein</keyword>
<keyword evidence="6 12" id="KW-0654">Proteoglycan</keyword>
<keyword evidence="9 12" id="KW-0357">Heparan sulfate</keyword>
<evidence type="ECO:0000256" key="3">
    <source>
        <dbReference type="ARBA" id="ARBA00022475"/>
    </source>
</evidence>
<evidence type="ECO:0000256" key="8">
    <source>
        <dbReference type="ARBA" id="ARBA00023180"/>
    </source>
</evidence>
<evidence type="ECO:0000313" key="13">
    <source>
        <dbReference type="EMBL" id="KAK2083863.1"/>
    </source>
</evidence>
<sequence>MSYLALKIHAYHNGIFAGDHLKICPQGSTCCSEEMEEKYSLQSKEDFKSVVSEQCDHLQAVFASRYKKFDGHSNYIVPLKLAFLDIMCGEEVQDNFSRYEMPLSISAKRLLPWQETKPWIIGVNGKEKVGQTKKMVVGNGNQDGAVRLHRDSWGHIMKETKKLATFANSFMISVKLDQNEALSTYLLTVDNLEK</sequence>
<comment type="caution">
    <text evidence="13">The sequence shown here is derived from an EMBL/GenBank/DDBJ whole genome shotgun (WGS) entry which is preliminary data.</text>
</comment>
<evidence type="ECO:0000256" key="12">
    <source>
        <dbReference type="RuleBase" id="RU003519"/>
    </source>
</evidence>
<keyword evidence="10 12" id="KW-0449">Lipoprotein</keyword>
<evidence type="ECO:0000256" key="7">
    <source>
        <dbReference type="ARBA" id="ARBA00023136"/>
    </source>
</evidence>
<dbReference type="PANTHER" id="PTHR10822:SF25">
    <property type="entry name" value="GLYPICAN-4"/>
    <property type="match status" value="1"/>
</dbReference>
<keyword evidence="5" id="KW-0732">Signal</keyword>
<gene>
    <name evidence="13" type="ORF">P7K49_039099</name>
</gene>
<keyword evidence="4 12" id="KW-0336">GPI-anchor</keyword>
<dbReference type="EMBL" id="JASSZA010000023">
    <property type="protein sequence ID" value="KAK2083863.1"/>
    <property type="molecule type" value="Genomic_DNA"/>
</dbReference>
<reference evidence="13 14" key="1">
    <citation type="submission" date="2023-05" db="EMBL/GenBank/DDBJ databases">
        <title>B98-5 Cell Line De Novo Hybrid Assembly: An Optical Mapping Approach.</title>
        <authorList>
            <person name="Kananen K."/>
            <person name="Auerbach J.A."/>
            <person name="Kautto E."/>
            <person name="Blachly J.S."/>
        </authorList>
    </citation>
    <scope>NUCLEOTIDE SEQUENCE [LARGE SCALE GENOMIC DNA]</scope>
    <source>
        <strain evidence="13">B95-8</strain>
        <tissue evidence="13">Cell line</tissue>
    </source>
</reference>
<evidence type="ECO:0000256" key="2">
    <source>
        <dbReference type="ARBA" id="ARBA00010260"/>
    </source>
</evidence>
<dbReference type="PANTHER" id="PTHR10822">
    <property type="entry name" value="GLYPICAN"/>
    <property type="match status" value="1"/>
</dbReference>
<dbReference type="InterPro" id="IPR001863">
    <property type="entry name" value="Glypican"/>
</dbReference>
<accession>A0ABQ9TGI9</accession>
<keyword evidence="14" id="KW-1185">Reference proteome</keyword>